<evidence type="ECO:0000256" key="5">
    <source>
        <dbReference type="ARBA" id="ARBA00023295"/>
    </source>
</evidence>
<dbReference type="EMBL" id="FQUH01000011">
    <property type="protein sequence ID" value="SHF51846.1"/>
    <property type="molecule type" value="Genomic_DNA"/>
</dbReference>
<dbReference type="PANTHER" id="PTHR38107">
    <property type="match status" value="1"/>
</dbReference>
<dbReference type="GO" id="GO:0009253">
    <property type="term" value="P:peptidoglycan catabolic process"/>
    <property type="evidence" value="ECO:0007669"/>
    <property type="project" value="InterPro"/>
</dbReference>
<keyword evidence="2 6" id="KW-0929">Antimicrobial</keyword>
<keyword evidence="5 6" id="KW-0326">Glycosidase</keyword>
<evidence type="ECO:0000313" key="7">
    <source>
        <dbReference type="EMBL" id="SHF51846.1"/>
    </source>
</evidence>
<dbReference type="InterPro" id="IPR023346">
    <property type="entry name" value="Lysozyme-like_dom_sf"/>
</dbReference>
<sequence length="178" mass="20152">MKYNRLIGTVLFGAVAVTGTFEGQRNEAYQDPGGVWTVCFGETAGVRQDMSYSDEQCAMMLASSLNYHNQPLENLHYQLPANVHIAALDFSYNLGTNALRRSTLYRKLKQQDIEGACQEFNRWVYMNGKDCRVAQNRCRGIVTRREIETQLCLGQISVRDALLQLGHTPSDSEVMYDL</sequence>
<dbReference type="GO" id="GO:0031640">
    <property type="term" value="P:killing of cells of another organism"/>
    <property type="evidence" value="ECO:0007669"/>
    <property type="project" value="UniProtKB-KW"/>
</dbReference>
<dbReference type="InterPro" id="IPR034690">
    <property type="entry name" value="Endolysin_T4_type"/>
</dbReference>
<evidence type="ECO:0000256" key="3">
    <source>
        <dbReference type="ARBA" id="ARBA00022638"/>
    </source>
</evidence>
<evidence type="ECO:0000256" key="4">
    <source>
        <dbReference type="ARBA" id="ARBA00022801"/>
    </source>
</evidence>
<dbReference type="HAMAP" id="MF_04110">
    <property type="entry name" value="ENDOLYSIN_T4"/>
    <property type="match status" value="1"/>
</dbReference>
<dbReference type="Proteomes" id="UP000184159">
    <property type="component" value="Unassembled WGS sequence"/>
</dbReference>
<organism evidence="7 8">
    <name type="scientific">Vibrio gazogenes DSM 21264 = NBRC 103151</name>
    <dbReference type="NCBI Taxonomy" id="1123492"/>
    <lineage>
        <taxon>Bacteria</taxon>
        <taxon>Pseudomonadati</taxon>
        <taxon>Pseudomonadota</taxon>
        <taxon>Gammaproteobacteria</taxon>
        <taxon>Vibrionales</taxon>
        <taxon>Vibrionaceae</taxon>
        <taxon>Vibrio</taxon>
    </lineage>
</organism>
<keyword evidence="3 6" id="KW-0081">Bacteriolytic enzyme</keyword>
<reference evidence="8" key="1">
    <citation type="submission" date="2016-11" db="EMBL/GenBank/DDBJ databases">
        <authorList>
            <person name="Varghese N."/>
            <person name="Submissions S."/>
        </authorList>
    </citation>
    <scope>NUCLEOTIDE SEQUENCE [LARGE SCALE GENOMIC DNA]</scope>
    <source>
        <strain evidence="8">DSM 21264</strain>
    </source>
</reference>
<dbReference type="GO" id="GO:0042742">
    <property type="term" value="P:defense response to bacterium"/>
    <property type="evidence" value="ECO:0007669"/>
    <property type="project" value="UniProtKB-KW"/>
</dbReference>
<gene>
    <name evidence="7" type="ORF">SAMN02745781_02518</name>
</gene>
<keyword evidence="8" id="KW-1185">Reference proteome</keyword>
<dbReference type="InterPro" id="IPR002196">
    <property type="entry name" value="Glyco_hydro_24"/>
</dbReference>
<dbReference type="AlphaFoldDB" id="A0A1M5CAZ9"/>
<dbReference type="Pfam" id="PF00959">
    <property type="entry name" value="Phage_lysozyme"/>
    <property type="match status" value="1"/>
</dbReference>
<keyword evidence="4 6" id="KW-0378">Hydrolase</keyword>
<accession>A0A1M5CAZ9</accession>
<dbReference type="EC" id="3.2.1.17" evidence="6"/>
<dbReference type="InterPro" id="IPR051018">
    <property type="entry name" value="Bacteriophage_GH24"/>
</dbReference>
<evidence type="ECO:0000256" key="2">
    <source>
        <dbReference type="ARBA" id="ARBA00022529"/>
    </source>
</evidence>
<protein>
    <recommendedName>
        <fullName evidence="6">Lysozyme</fullName>
        <ecNumber evidence="6">3.2.1.17</ecNumber>
    </recommendedName>
</protein>
<comment type="similarity">
    <text evidence="6">Belongs to the glycosyl hydrolase 24 family.</text>
</comment>
<dbReference type="SUPFAM" id="SSF53955">
    <property type="entry name" value="Lysozyme-like"/>
    <property type="match status" value="1"/>
</dbReference>
<dbReference type="PANTHER" id="PTHR38107:SF3">
    <property type="entry name" value="LYSOZYME RRRD-RELATED"/>
    <property type="match status" value="1"/>
</dbReference>
<proteinExistence type="inferred from homology"/>
<dbReference type="InterPro" id="IPR023347">
    <property type="entry name" value="Lysozyme_dom_sf"/>
</dbReference>
<evidence type="ECO:0000313" key="8">
    <source>
        <dbReference type="Proteomes" id="UP000184159"/>
    </source>
</evidence>
<name>A0A1M5CAZ9_VIBGA</name>
<dbReference type="GO" id="GO:0016998">
    <property type="term" value="P:cell wall macromolecule catabolic process"/>
    <property type="evidence" value="ECO:0007669"/>
    <property type="project" value="InterPro"/>
</dbReference>
<dbReference type="Gene3D" id="1.10.530.40">
    <property type="match status" value="1"/>
</dbReference>
<dbReference type="RefSeq" id="WP_072959889.1">
    <property type="nucleotide sequence ID" value="NZ_FQUH01000011.1"/>
</dbReference>
<dbReference type="CDD" id="cd16900">
    <property type="entry name" value="endolysin_R21-like"/>
    <property type="match status" value="1"/>
</dbReference>
<dbReference type="GO" id="GO:0003796">
    <property type="term" value="F:lysozyme activity"/>
    <property type="evidence" value="ECO:0007669"/>
    <property type="project" value="UniProtKB-EC"/>
</dbReference>
<evidence type="ECO:0000256" key="6">
    <source>
        <dbReference type="RuleBase" id="RU003788"/>
    </source>
</evidence>
<evidence type="ECO:0000256" key="1">
    <source>
        <dbReference type="ARBA" id="ARBA00000632"/>
    </source>
</evidence>
<comment type="catalytic activity">
    <reaction evidence="1 6">
        <text>Hydrolysis of (1-&gt;4)-beta-linkages between N-acetylmuramic acid and N-acetyl-D-glucosamine residues in a peptidoglycan and between N-acetyl-D-glucosamine residues in chitodextrins.</text>
        <dbReference type="EC" id="3.2.1.17"/>
    </reaction>
</comment>